<proteinExistence type="predicted"/>
<gene>
    <name evidence="1" type="ORF">K443DRAFT_681436</name>
</gene>
<dbReference type="HOGENOM" id="CLU_2812757_0_0_1"/>
<reference evidence="1 2" key="1">
    <citation type="submission" date="2014-04" db="EMBL/GenBank/DDBJ databases">
        <authorList>
            <consortium name="DOE Joint Genome Institute"/>
            <person name="Kuo A."/>
            <person name="Kohler A."/>
            <person name="Nagy L.G."/>
            <person name="Floudas D."/>
            <person name="Copeland A."/>
            <person name="Barry K.W."/>
            <person name="Cichocki N."/>
            <person name="Veneault-Fourrey C."/>
            <person name="LaButti K."/>
            <person name="Lindquist E.A."/>
            <person name="Lipzen A."/>
            <person name="Lundell T."/>
            <person name="Morin E."/>
            <person name="Murat C."/>
            <person name="Sun H."/>
            <person name="Tunlid A."/>
            <person name="Henrissat B."/>
            <person name="Grigoriev I.V."/>
            <person name="Hibbett D.S."/>
            <person name="Martin F."/>
            <person name="Nordberg H.P."/>
            <person name="Cantor M.N."/>
            <person name="Hua S.X."/>
        </authorList>
    </citation>
    <scope>NUCLEOTIDE SEQUENCE [LARGE SCALE GENOMIC DNA]</scope>
    <source>
        <strain evidence="1 2">LaAM-08-1</strain>
    </source>
</reference>
<dbReference type="EMBL" id="KN838690">
    <property type="protein sequence ID" value="KIJ97556.1"/>
    <property type="molecule type" value="Genomic_DNA"/>
</dbReference>
<dbReference type="Proteomes" id="UP000054477">
    <property type="component" value="Unassembled WGS sequence"/>
</dbReference>
<sequence length="67" mass="7527">MTGSDKGSQAILKCIPCDWENRDAVPAAYVIPSSSGAKNFGRKEGKGRVRREKSLLRRNLRKWVVHT</sequence>
<accession>A0A0C9XJ13</accession>
<reference evidence="2" key="2">
    <citation type="submission" date="2015-01" db="EMBL/GenBank/DDBJ databases">
        <title>Evolutionary Origins and Diversification of the Mycorrhizal Mutualists.</title>
        <authorList>
            <consortium name="DOE Joint Genome Institute"/>
            <consortium name="Mycorrhizal Genomics Consortium"/>
            <person name="Kohler A."/>
            <person name="Kuo A."/>
            <person name="Nagy L.G."/>
            <person name="Floudas D."/>
            <person name="Copeland A."/>
            <person name="Barry K.W."/>
            <person name="Cichocki N."/>
            <person name="Veneault-Fourrey C."/>
            <person name="LaButti K."/>
            <person name="Lindquist E.A."/>
            <person name="Lipzen A."/>
            <person name="Lundell T."/>
            <person name="Morin E."/>
            <person name="Murat C."/>
            <person name="Riley R."/>
            <person name="Ohm R."/>
            <person name="Sun H."/>
            <person name="Tunlid A."/>
            <person name="Henrissat B."/>
            <person name="Grigoriev I.V."/>
            <person name="Hibbett D.S."/>
            <person name="Martin F."/>
        </authorList>
    </citation>
    <scope>NUCLEOTIDE SEQUENCE [LARGE SCALE GENOMIC DNA]</scope>
    <source>
        <strain evidence="2">LaAM-08-1</strain>
    </source>
</reference>
<evidence type="ECO:0000313" key="2">
    <source>
        <dbReference type="Proteomes" id="UP000054477"/>
    </source>
</evidence>
<protein>
    <submittedName>
        <fullName evidence="1">Uncharacterized protein</fullName>
    </submittedName>
</protein>
<dbReference type="AlphaFoldDB" id="A0A0C9XJ13"/>
<evidence type="ECO:0000313" key="1">
    <source>
        <dbReference type="EMBL" id="KIJ97556.1"/>
    </source>
</evidence>
<keyword evidence="2" id="KW-1185">Reference proteome</keyword>
<name>A0A0C9XJ13_9AGAR</name>
<organism evidence="1 2">
    <name type="scientific">Laccaria amethystina LaAM-08-1</name>
    <dbReference type="NCBI Taxonomy" id="1095629"/>
    <lineage>
        <taxon>Eukaryota</taxon>
        <taxon>Fungi</taxon>
        <taxon>Dikarya</taxon>
        <taxon>Basidiomycota</taxon>
        <taxon>Agaricomycotina</taxon>
        <taxon>Agaricomycetes</taxon>
        <taxon>Agaricomycetidae</taxon>
        <taxon>Agaricales</taxon>
        <taxon>Agaricineae</taxon>
        <taxon>Hydnangiaceae</taxon>
        <taxon>Laccaria</taxon>
    </lineage>
</organism>